<keyword evidence="4" id="KW-1185">Reference proteome</keyword>
<dbReference type="AlphaFoldDB" id="A0A9P8PMW7"/>
<dbReference type="InterPro" id="IPR037321">
    <property type="entry name" value="KIN17-like"/>
</dbReference>
<evidence type="ECO:0000313" key="4">
    <source>
        <dbReference type="Proteomes" id="UP000769528"/>
    </source>
</evidence>
<dbReference type="PANTHER" id="PTHR12805">
    <property type="entry name" value="KIN17 KIN, ANTIGENIC DETERMINANT OF RECA PROTEIN HOMOLOG"/>
    <property type="match status" value="1"/>
</dbReference>
<protein>
    <recommendedName>
        <fullName evidence="2">C2H2-type domain-containing protein</fullName>
    </recommendedName>
</protein>
<dbReference type="Pfam" id="PF25095">
    <property type="entry name" value="C2H2-zf_KIN17"/>
    <property type="match status" value="1"/>
</dbReference>
<dbReference type="Gene3D" id="1.10.10.2030">
    <property type="entry name" value="DNA/RNA-binding protein Kin17, conserved domain"/>
    <property type="match status" value="1"/>
</dbReference>
<dbReference type="GO" id="GO:0008270">
    <property type="term" value="F:zinc ion binding"/>
    <property type="evidence" value="ECO:0007669"/>
    <property type="project" value="UniProtKB-KW"/>
</dbReference>
<dbReference type="Pfam" id="PF10357">
    <property type="entry name" value="WH_KIN17"/>
    <property type="match status" value="1"/>
</dbReference>
<evidence type="ECO:0000259" key="2">
    <source>
        <dbReference type="PROSITE" id="PS00028"/>
    </source>
</evidence>
<proteinExistence type="predicted"/>
<comment type="caution">
    <text evidence="3">The sequence shown here is derived from an EMBL/GenBank/DDBJ whole genome shotgun (WGS) entry which is preliminary data.</text>
</comment>
<dbReference type="GO" id="GO:0005634">
    <property type="term" value="C:nucleus"/>
    <property type="evidence" value="ECO:0007669"/>
    <property type="project" value="TreeGrafter"/>
</dbReference>
<dbReference type="Proteomes" id="UP000769528">
    <property type="component" value="Unassembled WGS sequence"/>
</dbReference>
<sequence length="246" mass="28725">MGKAEFGTPKQIANQMKARGLQKLKWYCQVCSKQCRDDNGFKSHIRSESHLNKIKNITFKDIEDYSIQFELQFLKDLKNYHGEKKINANKFYNLLIQDKHHIHLNSTKWSSLSQFLQHINTKGLIKIDDNEQGDGLNSLDISYINNSSENIMKREELRQKIANEKSEEQLEMKLIENQIKRGIQNGRNHDIKLENATEREFLDNPIKIQLGLKKIDNKIGTIKKNNVFKINKSVTIPNKGNVFKKK</sequence>
<dbReference type="GO" id="GO:0003690">
    <property type="term" value="F:double-stranded DNA binding"/>
    <property type="evidence" value="ECO:0007669"/>
    <property type="project" value="TreeGrafter"/>
</dbReference>
<dbReference type="PROSITE" id="PS00028">
    <property type="entry name" value="ZINC_FINGER_C2H2_1"/>
    <property type="match status" value="1"/>
</dbReference>
<keyword evidence="1" id="KW-0862">Zinc</keyword>
<name>A0A9P8PMW7_9ASCO</name>
<accession>A0A9P8PMW7</accession>
<dbReference type="InterPro" id="IPR036236">
    <property type="entry name" value="Znf_C2H2_sf"/>
</dbReference>
<dbReference type="InterPro" id="IPR038254">
    <property type="entry name" value="KIN17_WH-like_sf"/>
</dbReference>
<dbReference type="SMART" id="SM01253">
    <property type="entry name" value="Kin17_mid"/>
    <property type="match status" value="1"/>
</dbReference>
<dbReference type="InterPro" id="IPR056767">
    <property type="entry name" value="C2H2-Znf_KIN17"/>
</dbReference>
<reference evidence="3" key="2">
    <citation type="submission" date="2021-01" db="EMBL/GenBank/DDBJ databases">
        <authorList>
            <person name="Schikora-Tamarit M.A."/>
        </authorList>
    </citation>
    <scope>NUCLEOTIDE SEQUENCE</scope>
    <source>
        <strain evidence="3">CBS6341</strain>
    </source>
</reference>
<evidence type="ECO:0000256" key="1">
    <source>
        <dbReference type="ARBA" id="ARBA00022771"/>
    </source>
</evidence>
<dbReference type="SUPFAM" id="SSF57667">
    <property type="entry name" value="beta-beta-alpha zinc fingers"/>
    <property type="match status" value="1"/>
</dbReference>
<dbReference type="InterPro" id="IPR019447">
    <property type="entry name" value="DNA/RNA-bd_Kin17_WH-like_dom"/>
</dbReference>
<dbReference type="InterPro" id="IPR013087">
    <property type="entry name" value="Znf_C2H2_type"/>
</dbReference>
<dbReference type="GO" id="GO:0006260">
    <property type="term" value="P:DNA replication"/>
    <property type="evidence" value="ECO:0007669"/>
    <property type="project" value="TreeGrafter"/>
</dbReference>
<dbReference type="SMART" id="SM00451">
    <property type="entry name" value="ZnF_U1"/>
    <property type="match status" value="1"/>
</dbReference>
<dbReference type="GO" id="GO:0006974">
    <property type="term" value="P:DNA damage response"/>
    <property type="evidence" value="ECO:0007669"/>
    <property type="project" value="TreeGrafter"/>
</dbReference>
<dbReference type="PANTHER" id="PTHR12805:SF0">
    <property type="entry name" value="DNA_RNA-BINDING PROTEIN KIN17"/>
    <property type="match status" value="1"/>
</dbReference>
<keyword evidence="1" id="KW-0863">Zinc-finger</keyword>
<feature type="domain" description="C2H2-type" evidence="2">
    <location>
        <begin position="28"/>
        <end position="50"/>
    </location>
</feature>
<reference evidence="3" key="1">
    <citation type="journal article" date="2021" name="Open Biol.">
        <title>Shared evolutionary footprints suggest mitochondrial oxidative damage underlies multiple complex I losses in fungi.</title>
        <authorList>
            <person name="Schikora-Tamarit M.A."/>
            <person name="Marcet-Houben M."/>
            <person name="Nosek J."/>
            <person name="Gabaldon T."/>
        </authorList>
    </citation>
    <scope>NUCLEOTIDE SEQUENCE</scope>
    <source>
        <strain evidence="3">CBS6341</strain>
    </source>
</reference>
<dbReference type="OrthoDB" id="10266249at2759"/>
<evidence type="ECO:0000313" key="3">
    <source>
        <dbReference type="EMBL" id="KAH3675017.1"/>
    </source>
</evidence>
<gene>
    <name evidence="3" type="ORF">WICMUC_002849</name>
</gene>
<dbReference type="EMBL" id="JAEUBF010000782">
    <property type="protein sequence ID" value="KAH3675017.1"/>
    <property type="molecule type" value="Genomic_DNA"/>
</dbReference>
<dbReference type="InterPro" id="IPR003604">
    <property type="entry name" value="Matrin/U1-like-C_Znf_C2H2"/>
</dbReference>
<organism evidence="3 4">
    <name type="scientific">Wickerhamomyces mucosus</name>
    <dbReference type="NCBI Taxonomy" id="1378264"/>
    <lineage>
        <taxon>Eukaryota</taxon>
        <taxon>Fungi</taxon>
        <taxon>Dikarya</taxon>
        <taxon>Ascomycota</taxon>
        <taxon>Saccharomycotina</taxon>
        <taxon>Saccharomycetes</taxon>
        <taxon>Phaffomycetales</taxon>
        <taxon>Wickerhamomycetaceae</taxon>
        <taxon>Wickerhamomyces</taxon>
    </lineage>
</organism>
<keyword evidence="1" id="KW-0479">Metal-binding</keyword>